<accession>E7QMT2</accession>
<dbReference type="eggNOG" id="arCOG04721">
    <property type="taxonomic scope" value="Archaea"/>
</dbReference>
<evidence type="ECO:0000313" key="6">
    <source>
        <dbReference type="Proteomes" id="UP000184203"/>
    </source>
</evidence>
<evidence type="ECO:0000313" key="5">
    <source>
        <dbReference type="Proteomes" id="UP000003751"/>
    </source>
</evidence>
<feature type="domain" description="N-acetyltransferase" evidence="2">
    <location>
        <begin position="1"/>
        <end position="138"/>
    </location>
</feature>
<dbReference type="Gene3D" id="3.40.630.30">
    <property type="match status" value="1"/>
</dbReference>
<evidence type="ECO:0000259" key="2">
    <source>
        <dbReference type="PROSITE" id="PS51186"/>
    </source>
</evidence>
<proteinExistence type="predicted"/>
<dbReference type="InterPro" id="IPR000182">
    <property type="entry name" value="GNAT_dom"/>
</dbReference>
<dbReference type="EMBL" id="FRAN01000007">
    <property type="protein sequence ID" value="SHL49145.1"/>
    <property type="molecule type" value="Genomic_DNA"/>
</dbReference>
<name>E7QMT2_HALPU</name>
<sequence length="141" mass="15041">MTVRAATGDDHLDVLRIVNGAMLEIDAAAVEQKIESGDVLVAEDEGRLLGAAVLDAAADRPTHIGAIAVRRARRGQGIGGELIAAAVEREGALTADFAPKVRPFYESLGFEIEEMAERNEDKPDGGPEGDGRLWGRFESED</sequence>
<dbReference type="Proteomes" id="UP000184203">
    <property type="component" value="Unassembled WGS sequence"/>
</dbReference>
<dbReference type="CDD" id="cd04301">
    <property type="entry name" value="NAT_SF"/>
    <property type="match status" value="1"/>
</dbReference>
<evidence type="ECO:0000313" key="4">
    <source>
        <dbReference type="EMBL" id="SHL49145.1"/>
    </source>
</evidence>
<keyword evidence="4" id="KW-0808">Transferase</keyword>
<protein>
    <submittedName>
        <fullName evidence="4">Predicted N-acyltransferase, GNAT family</fullName>
    </submittedName>
</protein>
<keyword evidence="4" id="KW-0012">Acyltransferase</keyword>
<dbReference type="GO" id="GO:0016747">
    <property type="term" value="F:acyltransferase activity, transferring groups other than amino-acyl groups"/>
    <property type="evidence" value="ECO:0007669"/>
    <property type="project" value="InterPro"/>
</dbReference>
<dbReference type="Proteomes" id="UP000003751">
    <property type="component" value="Unassembled WGS sequence"/>
</dbReference>
<dbReference type="OrthoDB" id="194677at2157"/>
<feature type="region of interest" description="Disordered" evidence="1">
    <location>
        <begin position="115"/>
        <end position="141"/>
    </location>
</feature>
<evidence type="ECO:0000313" key="3">
    <source>
        <dbReference type="EMBL" id="EFW93727.1"/>
    </source>
</evidence>
<dbReference type="EMBL" id="AEMG01000002">
    <property type="protein sequence ID" value="EFW93727.1"/>
    <property type="molecule type" value="Genomic_DNA"/>
</dbReference>
<dbReference type="STRING" id="797209.GCA_000376445_01959"/>
<dbReference type="RefSeq" id="WP_007976248.1">
    <property type="nucleotide sequence ID" value="NZ_AEMG01000002.1"/>
</dbReference>
<dbReference type="AlphaFoldDB" id="E7QMT2"/>
<dbReference type="PROSITE" id="PS51186">
    <property type="entry name" value="GNAT"/>
    <property type="match status" value="1"/>
</dbReference>
<dbReference type="SUPFAM" id="SSF55729">
    <property type="entry name" value="Acyl-CoA N-acyltransferases (Nat)"/>
    <property type="match status" value="1"/>
</dbReference>
<reference evidence="6" key="2">
    <citation type="submission" date="2016-11" db="EMBL/GenBank/DDBJ databases">
        <authorList>
            <person name="Varghese N."/>
            <person name="Submissions S."/>
        </authorList>
    </citation>
    <scope>NUCLEOTIDE SEQUENCE [LARGE SCALE GENOMIC DNA]</scope>
    <source>
        <strain evidence="6">DX253</strain>
    </source>
</reference>
<dbReference type="InterPro" id="IPR016181">
    <property type="entry name" value="Acyl_CoA_acyltransferase"/>
</dbReference>
<reference evidence="4" key="3">
    <citation type="submission" date="2016-11" db="EMBL/GenBank/DDBJ databases">
        <authorList>
            <person name="Jaros S."/>
            <person name="Januszkiewicz K."/>
            <person name="Wedrychowicz H."/>
        </authorList>
    </citation>
    <scope>NUCLEOTIDE SEQUENCE [LARGE SCALE GENOMIC DNA]</scope>
    <source>
        <strain evidence="4">DX253</strain>
    </source>
</reference>
<dbReference type="Pfam" id="PF13508">
    <property type="entry name" value="Acetyltransf_7"/>
    <property type="match status" value="1"/>
</dbReference>
<dbReference type="PATRIC" id="fig|797209.4.peg.232"/>
<organism evidence="3 5">
    <name type="scientific">Haladaptatus paucihalophilus DX253</name>
    <dbReference type="NCBI Taxonomy" id="797209"/>
    <lineage>
        <taxon>Archaea</taxon>
        <taxon>Methanobacteriati</taxon>
        <taxon>Methanobacteriota</taxon>
        <taxon>Stenosarchaea group</taxon>
        <taxon>Halobacteria</taxon>
        <taxon>Halobacteriales</taxon>
        <taxon>Haladaptataceae</taxon>
        <taxon>Haladaptatus</taxon>
    </lineage>
</organism>
<evidence type="ECO:0000256" key="1">
    <source>
        <dbReference type="SAM" id="MobiDB-lite"/>
    </source>
</evidence>
<gene>
    <name evidence="4" type="ORF">SAMN05444342_3951</name>
    <name evidence="3" type="ORF">ZOD2009_01250</name>
</gene>
<reference evidence="3 5" key="1">
    <citation type="journal article" date="2014" name="ISME J.">
        <title>Trehalose/2-sulfotrehalose biosynthesis and glycine-betaine uptake are widely spread mechanisms for osmoadaptation in the Halobacteriales.</title>
        <authorList>
            <person name="Youssef N.H."/>
            <person name="Savage-Ashlock K.N."/>
            <person name="McCully A.L."/>
            <person name="Luedtke B."/>
            <person name="Shaw E.I."/>
            <person name="Hoff W.D."/>
            <person name="Elshahed M.S."/>
        </authorList>
    </citation>
    <scope>NUCLEOTIDE SEQUENCE [LARGE SCALE GENOMIC DNA]</scope>
    <source>
        <strain evidence="3 5">DX253</strain>
    </source>
</reference>
<keyword evidence="6" id="KW-1185">Reference proteome</keyword>